<keyword evidence="3" id="KW-1185">Reference proteome</keyword>
<keyword evidence="1" id="KW-1133">Transmembrane helix</keyword>
<keyword evidence="1" id="KW-0812">Transmembrane</keyword>
<evidence type="ECO:0000256" key="1">
    <source>
        <dbReference type="SAM" id="Phobius"/>
    </source>
</evidence>
<sequence length="389" mass="44564">MISATSSIIRRRTGVKIISGNIGILLVCTGITMILLQLYNLRANSSCKGLSSGHEHLKGHGGSHNDIRGMELEPGQSTGNMKPTSCALIDFFATIDASARLYDPDLVCDDLAPSSDIVCRMYFRQVGLEHLAKNTCALNNPDRVPKIVYFVIFGTYVFKFWHYIAFMAAKRNVSPSAIYVIGDQHPQGRWWQRVLSDVHGVRFVYRELPQNISGIDVRFRHHLSDIVRLQILYMNGGIYLDADMVVVRDLDPLLDYDITMGMVENGTGMGNAFISTKRGSPFIREWYTEYSRYIREKLFHNSLVIPRDMWFRNSSRLHIESERLYRPNWFEADLLFKGSSFPWRNSYAVHVWTNGNPVPRSPDDIQRANTTIAQIFRQAMYGDPRPRTR</sequence>
<dbReference type="PANTHER" id="PTHR46830:SF1">
    <property type="entry name" value="ALPHA-1,4-N-ACETYLGLUCOSAMINYLTRANSFERASE"/>
    <property type="match status" value="1"/>
</dbReference>
<feature type="transmembrane region" description="Helical" evidence="1">
    <location>
        <begin position="21"/>
        <end position="39"/>
    </location>
</feature>
<dbReference type="SUPFAM" id="SSF53448">
    <property type="entry name" value="Nucleotide-diphospho-sugar transferases"/>
    <property type="match status" value="1"/>
</dbReference>
<name>A0A3S0ZDH0_ELYCH</name>
<dbReference type="AlphaFoldDB" id="A0A3S0ZDH0"/>
<accession>A0A3S0ZDH0</accession>
<gene>
    <name evidence="2" type="ORF">EGW08_015812</name>
</gene>
<dbReference type="Proteomes" id="UP000271974">
    <property type="component" value="Unassembled WGS sequence"/>
</dbReference>
<dbReference type="OrthoDB" id="6061538at2759"/>
<organism evidence="2 3">
    <name type="scientific">Elysia chlorotica</name>
    <name type="common">Eastern emerald elysia</name>
    <name type="synonym">Sea slug</name>
    <dbReference type="NCBI Taxonomy" id="188477"/>
    <lineage>
        <taxon>Eukaryota</taxon>
        <taxon>Metazoa</taxon>
        <taxon>Spiralia</taxon>
        <taxon>Lophotrochozoa</taxon>
        <taxon>Mollusca</taxon>
        <taxon>Gastropoda</taxon>
        <taxon>Heterobranchia</taxon>
        <taxon>Euthyneura</taxon>
        <taxon>Panpulmonata</taxon>
        <taxon>Sacoglossa</taxon>
        <taxon>Placobranchoidea</taxon>
        <taxon>Plakobranchidae</taxon>
        <taxon>Elysia</taxon>
    </lineage>
</organism>
<feature type="transmembrane region" description="Helical" evidence="1">
    <location>
        <begin position="147"/>
        <end position="166"/>
    </location>
</feature>
<proteinExistence type="predicted"/>
<evidence type="ECO:0008006" key="4">
    <source>
        <dbReference type="Google" id="ProtNLM"/>
    </source>
</evidence>
<dbReference type="InterPro" id="IPR007577">
    <property type="entry name" value="GlycoTrfase_DXD_sugar-bd_CS"/>
</dbReference>
<comment type="caution">
    <text evidence="2">The sequence shown here is derived from an EMBL/GenBank/DDBJ whole genome shotgun (WGS) entry which is preliminary data.</text>
</comment>
<evidence type="ECO:0000313" key="3">
    <source>
        <dbReference type="Proteomes" id="UP000271974"/>
    </source>
</evidence>
<protein>
    <recommendedName>
        <fullName evidence="4">Alpha-1,4-N-acetylglucosaminyltransferase</fullName>
    </recommendedName>
</protein>
<dbReference type="Pfam" id="PF04488">
    <property type="entry name" value="Gly_transf_sug"/>
    <property type="match status" value="1"/>
</dbReference>
<evidence type="ECO:0000313" key="2">
    <source>
        <dbReference type="EMBL" id="RUS76421.1"/>
    </source>
</evidence>
<keyword evidence="1" id="KW-0472">Membrane</keyword>
<dbReference type="EMBL" id="RQTK01000663">
    <property type="protein sequence ID" value="RUS76421.1"/>
    <property type="molecule type" value="Genomic_DNA"/>
</dbReference>
<dbReference type="PANTHER" id="PTHR46830">
    <property type="entry name" value="TRANSFERASE, PUTATIVE-RELATED"/>
    <property type="match status" value="1"/>
</dbReference>
<dbReference type="InterPro" id="IPR029044">
    <property type="entry name" value="Nucleotide-diphossugar_trans"/>
</dbReference>
<dbReference type="Gene3D" id="3.90.550.20">
    <property type="match status" value="1"/>
</dbReference>
<reference evidence="2 3" key="1">
    <citation type="submission" date="2019-01" db="EMBL/GenBank/DDBJ databases">
        <title>A draft genome assembly of the solar-powered sea slug Elysia chlorotica.</title>
        <authorList>
            <person name="Cai H."/>
            <person name="Li Q."/>
            <person name="Fang X."/>
            <person name="Li J."/>
            <person name="Curtis N.E."/>
            <person name="Altenburger A."/>
            <person name="Shibata T."/>
            <person name="Feng M."/>
            <person name="Maeda T."/>
            <person name="Schwartz J.A."/>
            <person name="Shigenobu S."/>
            <person name="Lundholm N."/>
            <person name="Nishiyama T."/>
            <person name="Yang H."/>
            <person name="Hasebe M."/>
            <person name="Li S."/>
            <person name="Pierce S.K."/>
            <person name="Wang J."/>
        </authorList>
    </citation>
    <scope>NUCLEOTIDE SEQUENCE [LARGE SCALE GENOMIC DNA]</scope>
    <source>
        <strain evidence="2">EC2010</strain>
        <tissue evidence="2">Whole organism of an adult</tissue>
    </source>
</reference>